<evidence type="ECO:0000259" key="9">
    <source>
        <dbReference type="Pfam" id="PF00294"/>
    </source>
</evidence>
<dbReference type="EMBL" id="SPMZ01000040">
    <property type="protein sequence ID" value="NMQ20229.1"/>
    <property type="molecule type" value="Genomic_DNA"/>
</dbReference>
<dbReference type="InterPro" id="IPR002139">
    <property type="entry name" value="Ribo/fructo_kinase"/>
</dbReference>
<name>A0ABX1TNG7_9GAMM</name>
<evidence type="ECO:0000256" key="7">
    <source>
        <dbReference type="ARBA" id="ARBA00022958"/>
    </source>
</evidence>
<dbReference type="Gene3D" id="3.40.1190.20">
    <property type="match status" value="1"/>
</dbReference>
<keyword evidence="4" id="KW-0418">Kinase</keyword>
<organism evidence="10 11">
    <name type="scientific">Candidatus Competibacter phosphatis</name>
    <dbReference type="NCBI Taxonomy" id="221280"/>
    <lineage>
        <taxon>Bacteria</taxon>
        <taxon>Pseudomonadati</taxon>
        <taxon>Pseudomonadota</taxon>
        <taxon>Gammaproteobacteria</taxon>
        <taxon>Candidatus Competibacteraceae</taxon>
        <taxon>Candidatus Competibacter</taxon>
    </lineage>
</organism>
<gene>
    <name evidence="10" type="ORF">E4P82_14080</name>
</gene>
<keyword evidence="6" id="KW-0460">Magnesium</keyword>
<evidence type="ECO:0000313" key="11">
    <source>
        <dbReference type="Proteomes" id="UP000760480"/>
    </source>
</evidence>
<dbReference type="PANTHER" id="PTHR10584:SF166">
    <property type="entry name" value="RIBOKINASE"/>
    <property type="match status" value="1"/>
</dbReference>
<evidence type="ECO:0000256" key="6">
    <source>
        <dbReference type="ARBA" id="ARBA00022842"/>
    </source>
</evidence>
<keyword evidence="1" id="KW-0808">Transferase</keyword>
<dbReference type="InterPro" id="IPR011611">
    <property type="entry name" value="PfkB_dom"/>
</dbReference>
<evidence type="ECO:0000256" key="4">
    <source>
        <dbReference type="ARBA" id="ARBA00022777"/>
    </source>
</evidence>
<dbReference type="PRINTS" id="PR00990">
    <property type="entry name" value="RIBOKINASE"/>
</dbReference>
<accession>A0ABX1TNG7</accession>
<dbReference type="Proteomes" id="UP000760480">
    <property type="component" value="Unassembled WGS sequence"/>
</dbReference>
<evidence type="ECO:0000256" key="1">
    <source>
        <dbReference type="ARBA" id="ARBA00022679"/>
    </source>
</evidence>
<keyword evidence="7" id="KW-0630">Potassium</keyword>
<evidence type="ECO:0000313" key="10">
    <source>
        <dbReference type="EMBL" id="NMQ20229.1"/>
    </source>
</evidence>
<dbReference type="InterPro" id="IPR029056">
    <property type="entry name" value="Ribokinase-like"/>
</dbReference>
<dbReference type="SUPFAM" id="SSF53613">
    <property type="entry name" value="Ribokinase-like"/>
    <property type="match status" value="1"/>
</dbReference>
<dbReference type="RefSeq" id="WP_169249489.1">
    <property type="nucleotide sequence ID" value="NZ_SPMZ01000040.1"/>
</dbReference>
<sequence length="314" mass="33544">MRAFVLGNYMNANFLYVDRLPLAGESLAATRIFQEHGGKGLNLAVGLHRLGVTVDLLMAVGADEAGAAVKRRLDEEGMDTTRVLTLGPNSGYGVGFIAPDGRNFLAIHLGANALLTAEHVDQARDVFVHADWVVAQFEIPDPVVLHAFRQARRLGKHTYLNPSPWRQIDNELLALTDVLVVNANEAALMFDQSDLEKLTPQDWSEQLPKLARQLGWMGRLLVVTLAEAGCVALDAVGRVVSQPAYLIQQIDATGAGDAFGSGLVWSLLRGLSLTEALCIGNACGALIAAREGILDGLPRCATVEAFMAAAAVPG</sequence>
<protein>
    <submittedName>
        <fullName evidence="10">Ribokinase</fullName>
    </submittedName>
</protein>
<keyword evidence="11" id="KW-1185">Reference proteome</keyword>
<reference evidence="10 11" key="1">
    <citation type="submission" date="2019-03" db="EMBL/GenBank/DDBJ databases">
        <title>Metabolic reconstructions from genomes of highly enriched 'Candidatus Accumulibacter' and 'Candidatus Competibacter' bioreactor populations.</title>
        <authorList>
            <person name="Annavajhala M.K."/>
            <person name="Welles L."/>
            <person name="Abbas B."/>
            <person name="Sorokin D."/>
            <person name="Park H."/>
            <person name="Van Loosdrecht M."/>
            <person name="Chandran K."/>
        </authorList>
    </citation>
    <scope>NUCLEOTIDE SEQUENCE [LARGE SCALE GENOMIC DNA]</scope>
    <source>
        <strain evidence="10 11">SBR_G</strain>
    </source>
</reference>
<feature type="domain" description="Carbohydrate kinase PfkB" evidence="9">
    <location>
        <begin position="5"/>
        <end position="297"/>
    </location>
</feature>
<dbReference type="InterPro" id="IPR011877">
    <property type="entry name" value="Ribokinase"/>
</dbReference>
<keyword evidence="5" id="KW-0067">ATP-binding</keyword>
<dbReference type="CDD" id="cd01174">
    <property type="entry name" value="ribokinase"/>
    <property type="match status" value="1"/>
</dbReference>
<keyword evidence="3" id="KW-0547">Nucleotide-binding</keyword>
<dbReference type="PANTHER" id="PTHR10584">
    <property type="entry name" value="SUGAR KINASE"/>
    <property type="match status" value="1"/>
</dbReference>
<proteinExistence type="predicted"/>
<evidence type="ECO:0000256" key="3">
    <source>
        <dbReference type="ARBA" id="ARBA00022741"/>
    </source>
</evidence>
<evidence type="ECO:0000256" key="5">
    <source>
        <dbReference type="ARBA" id="ARBA00022840"/>
    </source>
</evidence>
<keyword evidence="8" id="KW-0119">Carbohydrate metabolism</keyword>
<dbReference type="Pfam" id="PF00294">
    <property type="entry name" value="PfkB"/>
    <property type="match status" value="1"/>
</dbReference>
<evidence type="ECO:0000256" key="2">
    <source>
        <dbReference type="ARBA" id="ARBA00022723"/>
    </source>
</evidence>
<evidence type="ECO:0000256" key="8">
    <source>
        <dbReference type="ARBA" id="ARBA00023277"/>
    </source>
</evidence>
<keyword evidence="2" id="KW-0479">Metal-binding</keyword>
<comment type="caution">
    <text evidence="10">The sequence shown here is derived from an EMBL/GenBank/DDBJ whole genome shotgun (WGS) entry which is preliminary data.</text>
</comment>